<evidence type="ECO:0000313" key="1">
    <source>
        <dbReference type="EMBL" id="MPM50223.1"/>
    </source>
</evidence>
<name>A0A645AH84_9ZZZZ</name>
<organism evidence="1">
    <name type="scientific">bioreactor metagenome</name>
    <dbReference type="NCBI Taxonomy" id="1076179"/>
    <lineage>
        <taxon>unclassified sequences</taxon>
        <taxon>metagenomes</taxon>
        <taxon>ecological metagenomes</taxon>
    </lineage>
</organism>
<dbReference type="EMBL" id="VSSQ01012871">
    <property type="protein sequence ID" value="MPM50223.1"/>
    <property type="molecule type" value="Genomic_DNA"/>
</dbReference>
<sequence length="71" mass="7223">MQVFARAGGQRLEFVETGIGQGDEPGNLHLHTALHVAMLAHDGAEVGELGGVAAVKGGEGGDRGQAHNPLL</sequence>
<gene>
    <name evidence="1" type="ORF">SDC9_96959</name>
</gene>
<dbReference type="AlphaFoldDB" id="A0A645AH84"/>
<protein>
    <submittedName>
        <fullName evidence="1">Uncharacterized protein</fullName>
    </submittedName>
</protein>
<accession>A0A645AH84</accession>
<proteinExistence type="predicted"/>
<comment type="caution">
    <text evidence="1">The sequence shown here is derived from an EMBL/GenBank/DDBJ whole genome shotgun (WGS) entry which is preliminary data.</text>
</comment>
<reference evidence="1" key="1">
    <citation type="submission" date="2019-08" db="EMBL/GenBank/DDBJ databases">
        <authorList>
            <person name="Kucharzyk K."/>
            <person name="Murdoch R.W."/>
            <person name="Higgins S."/>
            <person name="Loffler F."/>
        </authorList>
    </citation>
    <scope>NUCLEOTIDE SEQUENCE</scope>
</reference>